<dbReference type="SUPFAM" id="SSF55781">
    <property type="entry name" value="GAF domain-like"/>
    <property type="match status" value="1"/>
</dbReference>
<dbReference type="Proteomes" id="UP000002586">
    <property type="component" value="Chromosome"/>
</dbReference>
<reference evidence="3 4" key="2">
    <citation type="journal article" date="2012" name="Int. J. Syst. Evol. Microbiol.">
        <title>Magnetococcus marinus gen. nov., sp. nov., a marine, magnetotactic bacterium that represents a novel lineage (Magnetococcaceae fam. nov.; Magnetococcales ord. nov.) at the base of the Alphaproteobacteria.</title>
        <authorList>
            <person name="Bazylinski D.A."/>
            <person name="Williams T.J."/>
            <person name="Lefevre C.T."/>
            <person name="Berg R.J."/>
            <person name="Zhang C.L."/>
            <person name="Bowser S.S."/>
            <person name="Dean A.J."/>
            <person name="Beveridge T.J."/>
        </authorList>
    </citation>
    <scope>NUCLEOTIDE SEQUENCE [LARGE SCALE GENOMIC DNA]</scope>
    <source>
        <strain evidence="4">ATCC BAA-1437 / JCM 17883 / MC-1</strain>
    </source>
</reference>
<keyword evidence="4" id="KW-1185">Reference proteome</keyword>
<gene>
    <name evidence="3" type="ordered locus">Mmc1_1154</name>
</gene>
<comment type="subcellular location">
    <subcellularLocation>
        <location evidence="1">Cell envelope</location>
    </subcellularLocation>
</comment>
<dbReference type="STRING" id="156889.Mmc1_1154"/>
<dbReference type="eggNOG" id="COG0845">
    <property type="taxonomic scope" value="Bacteria"/>
</dbReference>
<dbReference type="Gene3D" id="3.30.450.40">
    <property type="match status" value="1"/>
</dbReference>
<accession>A0L6S2</accession>
<evidence type="ECO:0000313" key="4">
    <source>
        <dbReference type="Proteomes" id="UP000002586"/>
    </source>
</evidence>
<dbReference type="Gene3D" id="1.10.287.470">
    <property type="entry name" value="Helix hairpin bin"/>
    <property type="match status" value="1"/>
</dbReference>
<dbReference type="Gene3D" id="2.40.50.100">
    <property type="match status" value="1"/>
</dbReference>
<sequence>MTKELPPLPPTMATPAQDRQLQLLKNQTNRLSQLLLVEQQARDAQSIRELLMVAVNVTKQIIPYQRGFVWQKAGKKSVRVVAASGVSKLDRHAPIILWHGRVLQTVLRGYTPPKRRGDEVPKEGATNPAVLEGAVLVTQDQLPANLAQEWAAWNCGTGLWIPWLDKQGAIVAGFYFDRHEGWRQEEVELLKRIGATFYYSLNHLQLQKQHRKNPLLTFLGDLSLYKKLALVGAVGLMLLPVRLSVLAPSEVVAKTPFMVNAPIDGVVKEILVQPNQLVEPGTPLFTLDDTTIRNNYEVARQGLEVARAEHSKAAQQAFWDAESKAQLEWLTAQVEKKREEMEYNAELLQRIQVRAQRGGIAIFSNIHDWVGKPVQVGERVMQLADAQDVALKSWISVSDAINLEPGAQVRLFLNVDPIHPLTAHLQRASYEAVLSPEEVLSYLSYADFTPSQSPPRIGLKGTAKVYGQRVTLFYYIFRRPLSYFRQLLGF</sequence>
<keyword evidence="2" id="KW-0175">Coiled coil</keyword>
<evidence type="ECO:0000313" key="3">
    <source>
        <dbReference type="EMBL" id="ABK43665.1"/>
    </source>
</evidence>
<organism evidence="3 4">
    <name type="scientific">Magnetococcus marinus (strain ATCC BAA-1437 / JCM 17883 / MC-1)</name>
    <dbReference type="NCBI Taxonomy" id="156889"/>
    <lineage>
        <taxon>Bacteria</taxon>
        <taxon>Pseudomonadati</taxon>
        <taxon>Pseudomonadota</taxon>
        <taxon>Magnetococcia</taxon>
        <taxon>Magnetococcales</taxon>
        <taxon>Magnetococcaceae</taxon>
        <taxon>Magnetococcus</taxon>
    </lineage>
</organism>
<evidence type="ECO:0000256" key="1">
    <source>
        <dbReference type="ARBA" id="ARBA00004196"/>
    </source>
</evidence>
<dbReference type="InterPro" id="IPR029016">
    <property type="entry name" value="GAF-like_dom_sf"/>
</dbReference>
<dbReference type="GO" id="GO:0030313">
    <property type="term" value="C:cell envelope"/>
    <property type="evidence" value="ECO:0007669"/>
    <property type="project" value="UniProtKB-SubCell"/>
</dbReference>
<dbReference type="SUPFAM" id="SSF111369">
    <property type="entry name" value="HlyD-like secretion proteins"/>
    <property type="match status" value="1"/>
</dbReference>
<name>A0L6S2_MAGMM</name>
<reference evidence="4" key="1">
    <citation type="journal article" date="2009" name="Appl. Environ. Microbiol.">
        <title>Complete genome sequence of the chemolithoautotrophic marine magnetotactic coccus strain MC-1.</title>
        <authorList>
            <person name="Schubbe S."/>
            <person name="Williams T.J."/>
            <person name="Xie G."/>
            <person name="Kiss H.E."/>
            <person name="Brettin T.S."/>
            <person name="Martinez D."/>
            <person name="Ross C.A."/>
            <person name="Schuler D."/>
            <person name="Cox B.L."/>
            <person name="Nealson K.H."/>
            <person name="Bazylinski D.A."/>
        </authorList>
    </citation>
    <scope>NUCLEOTIDE SEQUENCE [LARGE SCALE GENOMIC DNA]</scope>
    <source>
        <strain evidence="4">ATCC BAA-1437 / JCM 17883 / MC-1</strain>
    </source>
</reference>
<evidence type="ECO:0000256" key="2">
    <source>
        <dbReference type="ARBA" id="ARBA00023054"/>
    </source>
</evidence>
<dbReference type="PANTHER" id="PTHR32347">
    <property type="entry name" value="EFFLUX SYSTEM COMPONENT YKNX-RELATED"/>
    <property type="match status" value="1"/>
</dbReference>
<dbReference type="HOGENOM" id="CLU_049021_0_0_5"/>
<dbReference type="KEGG" id="mgm:Mmc1_1154"/>
<protein>
    <submittedName>
        <fullName evidence="3">Uncharacterized protein</fullName>
    </submittedName>
</protein>
<dbReference type="EMBL" id="CP000471">
    <property type="protein sequence ID" value="ABK43665.1"/>
    <property type="molecule type" value="Genomic_DNA"/>
</dbReference>
<proteinExistence type="predicted"/>
<dbReference type="AlphaFoldDB" id="A0L6S2"/>
<dbReference type="InterPro" id="IPR050465">
    <property type="entry name" value="UPF0194_transport"/>
</dbReference>